<gene>
    <name evidence="2" type="ORF">CAMP_LOCUS16103</name>
</gene>
<dbReference type="OrthoDB" id="5911714at2759"/>
<organism evidence="2 3">
    <name type="scientific">Caenorhabditis angaria</name>
    <dbReference type="NCBI Taxonomy" id="860376"/>
    <lineage>
        <taxon>Eukaryota</taxon>
        <taxon>Metazoa</taxon>
        <taxon>Ecdysozoa</taxon>
        <taxon>Nematoda</taxon>
        <taxon>Chromadorea</taxon>
        <taxon>Rhabditida</taxon>
        <taxon>Rhabditina</taxon>
        <taxon>Rhabditomorpha</taxon>
        <taxon>Rhabditoidea</taxon>
        <taxon>Rhabditidae</taxon>
        <taxon>Peloderinae</taxon>
        <taxon>Caenorhabditis</taxon>
    </lineage>
</organism>
<keyword evidence="3" id="KW-1185">Reference proteome</keyword>
<dbReference type="Pfam" id="PF10318">
    <property type="entry name" value="7TM_GPCR_Srh"/>
    <property type="match status" value="1"/>
</dbReference>
<keyword evidence="1" id="KW-1133">Transmembrane helix</keyword>
<keyword evidence="1" id="KW-0812">Transmembrane</keyword>
<comment type="caution">
    <text evidence="2">The sequence shown here is derived from an EMBL/GenBank/DDBJ whole genome shotgun (WGS) entry which is preliminary data.</text>
</comment>
<name>A0A9P1IZC9_9PELO</name>
<evidence type="ECO:0008006" key="4">
    <source>
        <dbReference type="Google" id="ProtNLM"/>
    </source>
</evidence>
<feature type="transmembrane region" description="Helical" evidence="1">
    <location>
        <begin position="15"/>
        <end position="38"/>
    </location>
</feature>
<feature type="transmembrane region" description="Helical" evidence="1">
    <location>
        <begin position="50"/>
        <end position="73"/>
    </location>
</feature>
<sequence>MLNESFEEFPRWYELSMHISASITIPVNIFGLLMIIFFSRNQIKNYRFYLLFHQICSMLSDVIINTGTLPVIYSPYAIGEPHGWMTGAFRMVGIENSTRLQSEIVFDGILMTALSVELLFFYRYQSILPLNHRWKFKKSTKFLTVSIYQLVWLIFLTISFHNTVSGNQDLIKNQFRVTHPELSFFVKSKESLIVAVERLTLMGCYF</sequence>
<feature type="transmembrane region" description="Helical" evidence="1">
    <location>
        <begin position="104"/>
        <end position="122"/>
    </location>
</feature>
<protein>
    <recommendedName>
        <fullName evidence="4">G protein-coupled receptor</fullName>
    </recommendedName>
</protein>
<evidence type="ECO:0000313" key="2">
    <source>
        <dbReference type="EMBL" id="CAI5453466.1"/>
    </source>
</evidence>
<keyword evidence="1" id="KW-0472">Membrane</keyword>
<feature type="transmembrane region" description="Helical" evidence="1">
    <location>
        <begin position="142"/>
        <end position="160"/>
    </location>
</feature>
<dbReference type="PANTHER" id="PTHR46891">
    <property type="entry name" value="SERPENTINE RECEPTOR, CLASS H-RELATED"/>
    <property type="match status" value="1"/>
</dbReference>
<dbReference type="Proteomes" id="UP001152747">
    <property type="component" value="Unassembled WGS sequence"/>
</dbReference>
<reference evidence="2" key="1">
    <citation type="submission" date="2022-11" db="EMBL/GenBank/DDBJ databases">
        <authorList>
            <person name="Kikuchi T."/>
        </authorList>
    </citation>
    <scope>NUCLEOTIDE SEQUENCE</scope>
    <source>
        <strain evidence="2">PS1010</strain>
    </source>
</reference>
<dbReference type="AlphaFoldDB" id="A0A9P1IZC9"/>
<proteinExistence type="predicted"/>
<dbReference type="InterPro" id="IPR019422">
    <property type="entry name" value="7TM_GPCR_serpentine_rcpt_Srh"/>
</dbReference>
<dbReference type="EMBL" id="CANHGI010000005">
    <property type="protein sequence ID" value="CAI5453466.1"/>
    <property type="molecule type" value="Genomic_DNA"/>
</dbReference>
<evidence type="ECO:0000256" key="1">
    <source>
        <dbReference type="SAM" id="Phobius"/>
    </source>
</evidence>
<evidence type="ECO:0000313" key="3">
    <source>
        <dbReference type="Proteomes" id="UP001152747"/>
    </source>
</evidence>
<accession>A0A9P1IZC9</accession>